<evidence type="ECO:0000313" key="1">
    <source>
        <dbReference type="EnsemblMetazoa" id="G3728.2:cds"/>
    </source>
</evidence>
<protein>
    <submittedName>
        <fullName evidence="1">Uncharacterized protein</fullName>
    </submittedName>
</protein>
<name>A0A8W8N303_MAGGI</name>
<dbReference type="Proteomes" id="UP000005408">
    <property type="component" value="Unassembled WGS sequence"/>
</dbReference>
<reference evidence="1" key="1">
    <citation type="submission" date="2022-08" db="UniProtKB">
        <authorList>
            <consortium name="EnsemblMetazoa"/>
        </authorList>
    </citation>
    <scope>IDENTIFICATION</scope>
    <source>
        <strain evidence="1">05x7-T-G4-1.051#20</strain>
    </source>
</reference>
<accession>A0A8W8N303</accession>
<sequence length="151" mass="17155">MTFDPIVMFCKVVTTITVCRGLCNLGRLGNVRTNQSSTYKYTVNDIELTADRAVNGKFQKHIEGDCAVTRHYGYYVFINKEEINIKGLTSETPVYHEKDEQHPSVQNIIMFPGGIKGKQMFIYQNKSRPNSGNGEKKNNVLDICEVEIWGI</sequence>
<proteinExistence type="predicted"/>
<keyword evidence="2" id="KW-1185">Reference proteome</keyword>
<organism evidence="1 2">
    <name type="scientific">Magallana gigas</name>
    <name type="common">Pacific oyster</name>
    <name type="synonym">Crassostrea gigas</name>
    <dbReference type="NCBI Taxonomy" id="29159"/>
    <lineage>
        <taxon>Eukaryota</taxon>
        <taxon>Metazoa</taxon>
        <taxon>Spiralia</taxon>
        <taxon>Lophotrochozoa</taxon>
        <taxon>Mollusca</taxon>
        <taxon>Bivalvia</taxon>
        <taxon>Autobranchia</taxon>
        <taxon>Pteriomorphia</taxon>
        <taxon>Ostreida</taxon>
        <taxon>Ostreoidea</taxon>
        <taxon>Ostreidae</taxon>
        <taxon>Magallana</taxon>
    </lineage>
</organism>
<dbReference type="EnsemblMetazoa" id="G3728.2">
    <property type="protein sequence ID" value="G3728.2:cds"/>
    <property type="gene ID" value="G3728"/>
</dbReference>
<evidence type="ECO:0000313" key="2">
    <source>
        <dbReference type="Proteomes" id="UP000005408"/>
    </source>
</evidence>
<dbReference type="AlphaFoldDB" id="A0A8W8N303"/>